<evidence type="ECO:0000313" key="3">
    <source>
        <dbReference type="Proteomes" id="UP000541810"/>
    </source>
</evidence>
<sequence length="208" mass="22166">MPNALAKLDDLKAALGFSGDSEDATLTSMLEAATASAARLVGVATLMRQVDIVEYPRPRGSTGSPLAYLSHYPVESINQIKLAGYTSDSDGFAEIDPLEANQFALLQSLGEIELFFGERFAPYPYANLVVYTAGYIDPSEASPPATALQAPADLQRAIVVEATRLWNTRRDAGIDEVDAGQGDTHRPGEESAHPQLVAACEALGRIKA</sequence>
<dbReference type="Proteomes" id="UP000541810">
    <property type="component" value="Unassembled WGS sequence"/>
</dbReference>
<comment type="caution">
    <text evidence="2">The sequence shown here is derived from an EMBL/GenBank/DDBJ whole genome shotgun (WGS) entry which is preliminary data.</text>
</comment>
<gene>
    <name evidence="2" type="ORF">HNQ40_001025</name>
</gene>
<organism evidence="2 3">
    <name type="scientific">Algisphaera agarilytica</name>
    <dbReference type="NCBI Taxonomy" id="1385975"/>
    <lineage>
        <taxon>Bacteria</taxon>
        <taxon>Pseudomonadati</taxon>
        <taxon>Planctomycetota</taxon>
        <taxon>Phycisphaerae</taxon>
        <taxon>Phycisphaerales</taxon>
        <taxon>Phycisphaeraceae</taxon>
        <taxon>Algisphaera</taxon>
    </lineage>
</organism>
<evidence type="ECO:0008006" key="4">
    <source>
        <dbReference type="Google" id="ProtNLM"/>
    </source>
</evidence>
<dbReference type="EMBL" id="JACHGY010000001">
    <property type="protein sequence ID" value="MBB6429219.1"/>
    <property type="molecule type" value="Genomic_DNA"/>
</dbReference>
<dbReference type="RefSeq" id="WP_184676805.1">
    <property type="nucleotide sequence ID" value="NZ_JACHGY010000001.1"/>
</dbReference>
<feature type="compositionally biased region" description="Basic and acidic residues" evidence="1">
    <location>
        <begin position="183"/>
        <end position="192"/>
    </location>
</feature>
<keyword evidence="3" id="KW-1185">Reference proteome</keyword>
<proteinExistence type="predicted"/>
<evidence type="ECO:0000256" key="1">
    <source>
        <dbReference type="SAM" id="MobiDB-lite"/>
    </source>
</evidence>
<feature type="region of interest" description="Disordered" evidence="1">
    <location>
        <begin position="174"/>
        <end position="194"/>
    </location>
</feature>
<name>A0A7X0H7F5_9BACT</name>
<reference evidence="2 3" key="1">
    <citation type="submission" date="2020-08" db="EMBL/GenBank/DDBJ databases">
        <title>Genomic Encyclopedia of Type Strains, Phase IV (KMG-IV): sequencing the most valuable type-strain genomes for metagenomic binning, comparative biology and taxonomic classification.</title>
        <authorList>
            <person name="Goeker M."/>
        </authorList>
    </citation>
    <scope>NUCLEOTIDE SEQUENCE [LARGE SCALE GENOMIC DNA]</scope>
    <source>
        <strain evidence="2 3">DSM 103725</strain>
    </source>
</reference>
<dbReference type="AlphaFoldDB" id="A0A7X0H7F5"/>
<protein>
    <recommendedName>
        <fullName evidence="4">Phage gp6-like head-tail connector protein</fullName>
    </recommendedName>
</protein>
<accession>A0A7X0H7F5</accession>
<evidence type="ECO:0000313" key="2">
    <source>
        <dbReference type="EMBL" id="MBB6429219.1"/>
    </source>
</evidence>